<name>A0AAJ6ALQ0_9MICC</name>
<evidence type="ECO:0000256" key="1">
    <source>
        <dbReference type="ARBA" id="ARBA00008428"/>
    </source>
</evidence>
<dbReference type="GO" id="GO:0003677">
    <property type="term" value="F:DNA binding"/>
    <property type="evidence" value="ECO:0007669"/>
    <property type="project" value="UniProtKB-KW"/>
</dbReference>
<dbReference type="InterPro" id="IPR007694">
    <property type="entry name" value="DNA_helicase_DnaB-like_C"/>
</dbReference>
<evidence type="ECO:0000313" key="13">
    <source>
        <dbReference type="Proteomes" id="UP001224674"/>
    </source>
</evidence>
<evidence type="ECO:0000256" key="8">
    <source>
        <dbReference type="ARBA" id="ARBA00023235"/>
    </source>
</evidence>
<evidence type="ECO:0000256" key="10">
    <source>
        <dbReference type="ARBA" id="ARBA00048954"/>
    </source>
</evidence>
<dbReference type="AlphaFoldDB" id="A0AAJ6ALQ0"/>
<dbReference type="InterPro" id="IPR036185">
    <property type="entry name" value="DNA_heli_DnaB-like_N_sf"/>
</dbReference>
<dbReference type="GO" id="GO:0043139">
    <property type="term" value="F:5'-3' DNA helicase activity"/>
    <property type="evidence" value="ECO:0007669"/>
    <property type="project" value="UniProtKB-EC"/>
</dbReference>
<keyword evidence="7" id="KW-0238">DNA-binding</keyword>
<evidence type="ECO:0000256" key="4">
    <source>
        <dbReference type="ARBA" id="ARBA00022801"/>
    </source>
</evidence>
<keyword evidence="3" id="KW-0547">Nucleotide-binding</keyword>
<keyword evidence="6" id="KW-0067">ATP-binding</keyword>
<dbReference type="EMBL" id="CP122566">
    <property type="protein sequence ID" value="WGH92109.1"/>
    <property type="molecule type" value="Genomic_DNA"/>
</dbReference>
<keyword evidence="13" id="KW-1185">Reference proteome</keyword>
<evidence type="ECO:0000256" key="7">
    <source>
        <dbReference type="ARBA" id="ARBA00023125"/>
    </source>
</evidence>
<dbReference type="Proteomes" id="UP001224674">
    <property type="component" value="Chromosome"/>
</dbReference>
<protein>
    <recommendedName>
        <fullName evidence="9">DNA 5'-3' helicase</fullName>
        <ecNumber evidence="9">5.6.2.3</ecNumber>
    </recommendedName>
</protein>
<gene>
    <name evidence="12" type="ORF">QDX21_07135</name>
</gene>
<organism evidence="12 13">
    <name type="scientific">Auritidibacter ignavus</name>
    <dbReference type="NCBI Taxonomy" id="678932"/>
    <lineage>
        <taxon>Bacteria</taxon>
        <taxon>Bacillati</taxon>
        <taxon>Actinomycetota</taxon>
        <taxon>Actinomycetes</taxon>
        <taxon>Micrococcales</taxon>
        <taxon>Micrococcaceae</taxon>
        <taxon>Auritidibacter</taxon>
    </lineage>
</organism>
<dbReference type="GO" id="GO:0005524">
    <property type="term" value="F:ATP binding"/>
    <property type="evidence" value="ECO:0007669"/>
    <property type="project" value="UniProtKB-KW"/>
</dbReference>
<dbReference type="Pfam" id="PF00772">
    <property type="entry name" value="DnaB"/>
    <property type="match status" value="1"/>
</dbReference>
<dbReference type="Pfam" id="PF03796">
    <property type="entry name" value="DnaB_C"/>
    <property type="match status" value="1"/>
</dbReference>
<evidence type="ECO:0000256" key="3">
    <source>
        <dbReference type="ARBA" id="ARBA00022741"/>
    </source>
</evidence>
<evidence type="ECO:0000259" key="11">
    <source>
        <dbReference type="PROSITE" id="PS51199"/>
    </source>
</evidence>
<dbReference type="Gene3D" id="1.10.860.10">
    <property type="entry name" value="DNAb Helicase, Chain A"/>
    <property type="match status" value="1"/>
</dbReference>
<evidence type="ECO:0000256" key="6">
    <source>
        <dbReference type="ARBA" id="ARBA00022840"/>
    </source>
</evidence>
<dbReference type="GO" id="GO:0016787">
    <property type="term" value="F:hydrolase activity"/>
    <property type="evidence" value="ECO:0007669"/>
    <property type="project" value="UniProtKB-KW"/>
</dbReference>
<dbReference type="PANTHER" id="PTHR30153">
    <property type="entry name" value="REPLICATIVE DNA HELICASE DNAB"/>
    <property type="match status" value="1"/>
</dbReference>
<sequence length="420" mass="46897">MTTTHEKNLIASVLNGANPLNVTGINHRSFYDQRDGDIWQAMVQLAGQRVTPDQASITSQLGKQADPEHLATLVDKTINPANTEYHAKKVAEAHSRRQLVDIAYRIQAGADSDRPYNDVIEEARKLLDEAVTVRQTTRTLAEIYPTLVENIRSGVQTGYSTPWADLDRFIVGFQPGRLYTLAARPGVGKTIAAQDIATHMSKRHNKRVYFSTLEMSDEELGLRFLSSASGIDSKKLQTGRLTPEQWAKIDREGERGFIDLKIDICSTPSQTIETIRSGARDTARKGDLGMIIVDYLQLMEGAKGKQDRNRAEVVSEFSRGLKNMAQEFHIPVLALSQLNRSAADQKPTLANLRESGSIEQDSDVVMLLHDVPESHDSEVNLIVAKARNGSLGTVELVKYGYYSSLREPHTQHPYTQHWYD</sequence>
<dbReference type="PROSITE" id="PS51199">
    <property type="entry name" value="SF4_HELICASE"/>
    <property type="match status" value="1"/>
</dbReference>
<dbReference type="InterPro" id="IPR027417">
    <property type="entry name" value="P-loop_NTPase"/>
</dbReference>
<keyword evidence="4" id="KW-0378">Hydrolase</keyword>
<dbReference type="SUPFAM" id="SSF52540">
    <property type="entry name" value="P-loop containing nucleoside triphosphate hydrolases"/>
    <property type="match status" value="1"/>
</dbReference>
<dbReference type="PANTHER" id="PTHR30153:SF2">
    <property type="entry name" value="REPLICATIVE DNA HELICASE"/>
    <property type="match status" value="1"/>
</dbReference>
<dbReference type="GO" id="GO:0006260">
    <property type="term" value="P:DNA replication"/>
    <property type="evidence" value="ECO:0007669"/>
    <property type="project" value="UniProtKB-KW"/>
</dbReference>
<evidence type="ECO:0000256" key="2">
    <source>
        <dbReference type="ARBA" id="ARBA00022705"/>
    </source>
</evidence>
<dbReference type="InterPro" id="IPR007693">
    <property type="entry name" value="DNA_helicase_DnaB-like_N"/>
</dbReference>
<keyword evidence="5 12" id="KW-0347">Helicase</keyword>
<accession>A0AAJ6ALQ0</accession>
<dbReference type="Gene3D" id="3.40.50.300">
    <property type="entry name" value="P-loop containing nucleotide triphosphate hydrolases"/>
    <property type="match status" value="1"/>
</dbReference>
<dbReference type="GO" id="GO:0005829">
    <property type="term" value="C:cytosol"/>
    <property type="evidence" value="ECO:0007669"/>
    <property type="project" value="TreeGrafter"/>
</dbReference>
<feature type="domain" description="SF4 helicase" evidence="11">
    <location>
        <begin position="152"/>
        <end position="412"/>
    </location>
</feature>
<evidence type="ECO:0000313" key="12">
    <source>
        <dbReference type="EMBL" id="WGH92109.1"/>
    </source>
</evidence>
<evidence type="ECO:0000256" key="5">
    <source>
        <dbReference type="ARBA" id="ARBA00022806"/>
    </source>
</evidence>
<dbReference type="CDD" id="cd00984">
    <property type="entry name" value="DnaB_C"/>
    <property type="match status" value="1"/>
</dbReference>
<dbReference type="RefSeq" id="WP_279674354.1">
    <property type="nucleotide sequence ID" value="NZ_CP122565.1"/>
</dbReference>
<dbReference type="EC" id="5.6.2.3" evidence="9"/>
<evidence type="ECO:0000256" key="9">
    <source>
        <dbReference type="ARBA" id="ARBA00044969"/>
    </source>
</evidence>
<reference evidence="12 13" key="1">
    <citation type="submission" date="2023-03" db="EMBL/GenBank/DDBJ databases">
        <title>Complete genome sequences of several Auritidibacter ignavus strains isolated from ear infections.</title>
        <authorList>
            <person name="Baehr T."/>
            <person name="Baumhoegger A.M."/>
        </authorList>
    </citation>
    <scope>NUCLEOTIDE SEQUENCE [LARGE SCALE GENOMIC DNA]</scope>
    <source>
        <strain evidence="12 13">BABAE-6</strain>
    </source>
</reference>
<comment type="similarity">
    <text evidence="1">Belongs to the helicase family. DnaB subfamily.</text>
</comment>
<dbReference type="InterPro" id="IPR016136">
    <property type="entry name" value="DNA_helicase_N/primase_C"/>
</dbReference>
<dbReference type="SUPFAM" id="SSF48024">
    <property type="entry name" value="N-terminal domain of DnaB helicase"/>
    <property type="match status" value="1"/>
</dbReference>
<keyword evidence="8" id="KW-0413">Isomerase</keyword>
<proteinExistence type="inferred from homology"/>
<keyword evidence="2" id="KW-0235">DNA replication</keyword>
<comment type="catalytic activity">
    <reaction evidence="10">
        <text>ATP + H2O = ADP + phosphate + H(+)</text>
        <dbReference type="Rhea" id="RHEA:13065"/>
        <dbReference type="ChEBI" id="CHEBI:15377"/>
        <dbReference type="ChEBI" id="CHEBI:15378"/>
        <dbReference type="ChEBI" id="CHEBI:30616"/>
        <dbReference type="ChEBI" id="CHEBI:43474"/>
        <dbReference type="ChEBI" id="CHEBI:456216"/>
        <dbReference type="EC" id="5.6.2.3"/>
    </reaction>
</comment>